<evidence type="ECO:0000256" key="1">
    <source>
        <dbReference type="ARBA" id="ARBA00001946"/>
    </source>
</evidence>
<keyword evidence="5" id="KW-0547">Nucleotide-binding</keyword>
<evidence type="ECO:0000256" key="2">
    <source>
        <dbReference type="ARBA" id="ARBA00008982"/>
    </source>
</evidence>
<evidence type="ECO:0000313" key="12">
    <source>
        <dbReference type="Proteomes" id="UP001055439"/>
    </source>
</evidence>
<evidence type="ECO:0000256" key="6">
    <source>
        <dbReference type="ARBA" id="ARBA00022777"/>
    </source>
</evidence>
<keyword evidence="8" id="KW-0460">Magnesium</keyword>
<evidence type="ECO:0000256" key="9">
    <source>
        <dbReference type="RuleBase" id="RU000532"/>
    </source>
</evidence>
<gene>
    <name evidence="11" type="ORF">MUK42_26939</name>
</gene>
<protein>
    <recommendedName>
        <fullName evidence="3 9">Phosphoglycerate kinase</fullName>
        <ecNumber evidence="3 9">2.7.2.3</ecNumber>
    </recommendedName>
</protein>
<evidence type="ECO:0000256" key="10">
    <source>
        <dbReference type="RuleBase" id="RU000696"/>
    </source>
</evidence>
<dbReference type="GO" id="GO:0006094">
    <property type="term" value="P:gluconeogenesis"/>
    <property type="evidence" value="ECO:0007669"/>
    <property type="project" value="TreeGrafter"/>
</dbReference>
<evidence type="ECO:0000256" key="8">
    <source>
        <dbReference type="ARBA" id="ARBA00022842"/>
    </source>
</evidence>
<comment type="subunit">
    <text evidence="10">Monomer.</text>
</comment>
<dbReference type="Gene3D" id="3.40.50.1260">
    <property type="entry name" value="Phosphoglycerate kinase, N-terminal domain"/>
    <property type="match status" value="1"/>
</dbReference>
<comment type="similarity">
    <text evidence="2 9">Belongs to the phosphoglycerate kinase family.</text>
</comment>
<dbReference type="GO" id="GO:0043531">
    <property type="term" value="F:ADP binding"/>
    <property type="evidence" value="ECO:0007669"/>
    <property type="project" value="TreeGrafter"/>
</dbReference>
<evidence type="ECO:0000256" key="5">
    <source>
        <dbReference type="ARBA" id="ARBA00022741"/>
    </source>
</evidence>
<evidence type="ECO:0000256" key="4">
    <source>
        <dbReference type="ARBA" id="ARBA00022679"/>
    </source>
</evidence>
<dbReference type="OrthoDB" id="1653275at2759"/>
<name>A0A9E7F505_9LILI</name>
<keyword evidence="7" id="KW-0067">ATP-binding</keyword>
<dbReference type="InterPro" id="IPR036043">
    <property type="entry name" value="Phosphoglycerate_kinase_sf"/>
</dbReference>
<dbReference type="InterPro" id="IPR001576">
    <property type="entry name" value="Phosphoglycerate_kinase"/>
</dbReference>
<dbReference type="GO" id="GO:0005524">
    <property type="term" value="F:ATP binding"/>
    <property type="evidence" value="ECO:0007669"/>
    <property type="project" value="UniProtKB-KW"/>
</dbReference>
<dbReference type="PANTHER" id="PTHR11406:SF27">
    <property type="entry name" value="PHOSPHOGLYCERATE KINASE 3, CYTOSOLIC"/>
    <property type="match status" value="1"/>
</dbReference>
<sequence length="149" mass="16298">MKITCLCVTGPPSRLRGGQHERWHCDRRILHLDHLNRQNPANVSVIGSTYALSAFAAFTDLLLLSIGDRSGGRVATKRSVGGPKEADLKGKRMFVRAGLNVPSDDNQTIIDDARIRAAVQTIKYLIEHGARIILTSHLVDGVLVSFTAE</sequence>
<dbReference type="GO" id="GO:0004618">
    <property type="term" value="F:phosphoglycerate kinase activity"/>
    <property type="evidence" value="ECO:0007669"/>
    <property type="project" value="UniProtKB-EC"/>
</dbReference>
<comment type="catalytic activity">
    <reaction evidence="9">
        <text>(2R)-3-phosphoglycerate + ATP = (2R)-3-phospho-glyceroyl phosphate + ADP</text>
        <dbReference type="Rhea" id="RHEA:14801"/>
        <dbReference type="ChEBI" id="CHEBI:30616"/>
        <dbReference type="ChEBI" id="CHEBI:57604"/>
        <dbReference type="ChEBI" id="CHEBI:58272"/>
        <dbReference type="ChEBI" id="CHEBI:456216"/>
        <dbReference type="EC" id="2.7.2.3"/>
    </reaction>
</comment>
<keyword evidence="6 9" id="KW-0418">Kinase</keyword>
<evidence type="ECO:0000256" key="7">
    <source>
        <dbReference type="ARBA" id="ARBA00022840"/>
    </source>
</evidence>
<keyword evidence="4 9" id="KW-0808">Transferase</keyword>
<dbReference type="EC" id="2.7.2.3" evidence="3 9"/>
<dbReference type="Pfam" id="PF00162">
    <property type="entry name" value="PGK"/>
    <property type="match status" value="1"/>
</dbReference>
<dbReference type="SUPFAM" id="SSF53748">
    <property type="entry name" value="Phosphoglycerate kinase"/>
    <property type="match status" value="1"/>
</dbReference>
<dbReference type="GO" id="GO:0006096">
    <property type="term" value="P:glycolytic process"/>
    <property type="evidence" value="ECO:0007669"/>
    <property type="project" value="InterPro"/>
</dbReference>
<dbReference type="PANTHER" id="PTHR11406">
    <property type="entry name" value="PHOSPHOGLYCERATE KINASE"/>
    <property type="match status" value="1"/>
</dbReference>
<dbReference type="GO" id="GO:0005829">
    <property type="term" value="C:cytosol"/>
    <property type="evidence" value="ECO:0007669"/>
    <property type="project" value="TreeGrafter"/>
</dbReference>
<keyword evidence="12" id="KW-1185">Reference proteome</keyword>
<comment type="cofactor">
    <cofactor evidence="1">
        <name>Mg(2+)</name>
        <dbReference type="ChEBI" id="CHEBI:18420"/>
    </cofactor>
</comment>
<evidence type="ECO:0000313" key="11">
    <source>
        <dbReference type="EMBL" id="URD88056.1"/>
    </source>
</evidence>
<organism evidence="11 12">
    <name type="scientific">Musa troglodytarum</name>
    <name type="common">fe'i banana</name>
    <dbReference type="NCBI Taxonomy" id="320322"/>
    <lineage>
        <taxon>Eukaryota</taxon>
        <taxon>Viridiplantae</taxon>
        <taxon>Streptophyta</taxon>
        <taxon>Embryophyta</taxon>
        <taxon>Tracheophyta</taxon>
        <taxon>Spermatophyta</taxon>
        <taxon>Magnoliopsida</taxon>
        <taxon>Liliopsida</taxon>
        <taxon>Zingiberales</taxon>
        <taxon>Musaceae</taxon>
        <taxon>Musa</taxon>
    </lineage>
</organism>
<dbReference type="EMBL" id="CP097504">
    <property type="protein sequence ID" value="URD88056.1"/>
    <property type="molecule type" value="Genomic_DNA"/>
</dbReference>
<dbReference type="AlphaFoldDB" id="A0A9E7F505"/>
<dbReference type="InterPro" id="IPR015824">
    <property type="entry name" value="Phosphoglycerate_kinase_N"/>
</dbReference>
<proteinExistence type="inferred from homology"/>
<accession>A0A9E7F505</accession>
<dbReference type="PRINTS" id="PR00477">
    <property type="entry name" value="PHGLYCKINASE"/>
</dbReference>
<reference evidence="11" key="1">
    <citation type="submission" date="2022-05" db="EMBL/GenBank/DDBJ databases">
        <title>The Musa troglodytarum L. genome provides insights into the mechanism of non-climacteric behaviour and enrichment of carotenoids.</title>
        <authorList>
            <person name="Wang J."/>
        </authorList>
    </citation>
    <scope>NUCLEOTIDE SEQUENCE</scope>
    <source>
        <tissue evidence="11">Leaf</tissue>
    </source>
</reference>
<dbReference type="Proteomes" id="UP001055439">
    <property type="component" value="Chromosome 2"/>
</dbReference>
<evidence type="ECO:0000256" key="3">
    <source>
        <dbReference type="ARBA" id="ARBA00013061"/>
    </source>
</evidence>